<dbReference type="PRINTS" id="PR00081">
    <property type="entry name" value="GDHRDH"/>
</dbReference>
<dbReference type="Gene3D" id="3.40.50.720">
    <property type="entry name" value="NAD(P)-binding Rossmann-like Domain"/>
    <property type="match status" value="1"/>
</dbReference>
<comment type="similarity">
    <text evidence="1">Belongs to the short-chain dehydrogenases/reductases (SDR) family.</text>
</comment>
<evidence type="ECO:0000256" key="1">
    <source>
        <dbReference type="ARBA" id="ARBA00006484"/>
    </source>
</evidence>
<reference evidence="3 4" key="1">
    <citation type="submission" date="2020-08" db="EMBL/GenBank/DDBJ databases">
        <title>Genomic Encyclopedia of Type Strains, Phase IV (KMG-V): Genome sequencing to study the core and pangenomes of soil and plant-associated prokaryotes.</title>
        <authorList>
            <person name="Whitman W."/>
        </authorList>
    </citation>
    <scope>NUCLEOTIDE SEQUENCE [LARGE SCALE GENOMIC DNA]</scope>
    <source>
        <strain evidence="3 4">SEMIA 4084</strain>
    </source>
</reference>
<dbReference type="AlphaFoldDB" id="A0A7W8X8P9"/>
<dbReference type="Pfam" id="PF00106">
    <property type="entry name" value="adh_short"/>
    <property type="match status" value="1"/>
</dbReference>
<evidence type="ECO:0000313" key="4">
    <source>
        <dbReference type="Proteomes" id="UP000585507"/>
    </source>
</evidence>
<organism evidence="3 4">
    <name type="scientific">Rhizobium giardinii</name>
    <dbReference type="NCBI Taxonomy" id="56731"/>
    <lineage>
        <taxon>Bacteria</taxon>
        <taxon>Pseudomonadati</taxon>
        <taxon>Pseudomonadota</taxon>
        <taxon>Alphaproteobacteria</taxon>
        <taxon>Hyphomicrobiales</taxon>
        <taxon>Rhizobiaceae</taxon>
        <taxon>Rhizobium/Agrobacterium group</taxon>
        <taxon>Rhizobium</taxon>
    </lineage>
</organism>
<accession>A0A7W8X8P9</accession>
<dbReference type="EMBL" id="JACHBK010000005">
    <property type="protein sequence ID" value="MBB5535787.1"/>
    <property type="molecule type" value="Genomic_DNA"/>
</dbReference>
<gene>
    <name evidence="3" type="ORF">GGD55_002491</name>
</gene>
<keyword evidence="2" id="KW-0560">Oxidoreductase</keyword>
<dbReference type="SUPFAM" id="SSF51735">
    <property type="entry name" value="NAD(P)-binding Rossmann-fold domains"/>
    <property type="match status" value="1"/>
</dbReference>
<sequence length="126" mass="13353">MSSLFSNKVVAVTGAASGIGRAIALGLARDGATVHLADRDAQGLTQTADLIRAKYGRAFTTELDVASEPQVVGWIEQINAASGRLDAAFNNAGITGPAKRIEDYPLEDFQRVIAVNLQSVFLGMKY</sequence>
<evidence type="ECO:0000256" key="2">
    <source>
        <dbReference type="ARBA" id="ARBA00023002"/>
    </source>
</evidence>
<evidence type="ECO:0000313" key="3">
    <source>
        <dbReference type="EMBL" id="MBB5535787.1"/>
    </source>
</evidence>
<comment type="caution">
    <text evidence="3">The sequence shown here is derived from an EMBL/GenBank/DDBJ whole genome shotgun (WGS) entry which is preliminary data.</text>
</comment>
<dbReference type="CDD" id="cd05233">
    <property type="entry name" value="SDR_c"/>
    <property type="match status" value="1"/>
</dbReference>
<dbReference type="Proteomes" id="UP000585507">
    <property type="component" value="Unassembled WGS sequence"/>
</dbReference>
<dbReference type="InterPro" id="IPR036291">
    <property type="entry name" value="NAD(P)-bd_dom_sf"/>
</dbReference>
<keyword evidence="4" id="KW-1185">Reference proteome</keyword>
<dbReference type="PANTHER" id="PTHR43669">
    <property type="entry name" value="5-KETO-D-GLUCONATE 5-REDUCTASE"/>
    <property type="match status" value="1"/>
</dbReference>
<proteinExistence type="inferred from homology"/>
<protein>
    <submittedName>
        <fullName evidence="3">NAD(P)-dependent dehydrogenase (Short-subunit alcohol dehydrogenase family)</fullName>
    </submittedName>
</protein>
<dbReference type="PANTHER" id="PTHR43669:SF3">
    <property type="entry name" value="ALCOHOL DEHYDROGENASE, PUTATIVE (AFU_ORTHOLOGUE AFUA_3G03445)-RELATED"/>
    <property type="match status" value="1"/>
</dbReference>
<name>A0A7W8X8P9_9HYPH</name>
<dbReference type="GO" id="GO:0016491">
    <property type="term" value="F:oxidoreductase activity"/>
    <property type="evidence" value="ECO:0007669"/>
    <property type="project" value="UniProtKB-KW"/>
</dbReference>
<dbReference type="InterPro" id="IPR002347">
    <property type="entry name" value="SDR_fam"/>
</dbReference>